<reference evidence="2 3" key="1">
    <citation type="submission" date="2016-02" db="EMBL/GenBank/DDBJ databases">
        <authorList>
            <person name="Wen L."/>
            <person name="He K."/>
            <person name="Yang H."/>
        </authorList>
    </citation>
    <scope>NUCLEOTIDE SEQUENCE [LARGE SCALE GENOMIC DNA]</scope>
    <source>
        <strain evidence="2 3">TSA40</strain>
    </source>
</reference>
<name>A0A254TEM9_9BURK</name>
<dbReference type="RefSeq" id="WP_088707953.1">
    <property type="nucleotide sequence ID" value="NZ_LSTO01000001.1"/>
</dbReference>
<evidence type="ECO:0000313" key="2">
    <source>
        <dbReference type="EMBL" id="OWW21101.1"/>
    </source>
</evidence>
<dbReference type="Pfam" id="PF01965">
    <property type="entry name" value="DJ-1_PfpI"/>
    <property type="match status" value="1"/>
</dbReference>
<dbReference type="InterPro" id="IPR029062">
    <property type="entry name" value="Class_I_gatase-like"/>
</dbReference>
<evidence type="ECO:0000313" key="3">
    <source>
        <dbReference type="Proteomes" id="UP000197535"/>
    </source>
</evidence>
<dbReference type="Proteomes" id="UP000197535">
    <property type="component" value="Unassembled WGS sequence"/>
</dbReference>
<dbReference type="SUPFAM" id="SSF52317">
    <property type="entry name" value="Class I glutamine amidotransferase-like"/>
    <property type="match status" value="1"/>
</dbReference>
<evidence type="ECO:0000259" key="1">
    <source>
        <dbReference type="Pfam" id="PF01965"/>
    </source>
</evidence>
<feature type="domain" description="DJ-1/PfpI" evidence="1">
    <location>
        <begin position="5"/>
        <end position="165"/>
    </location>
</feature>
<dbReference type="Gene3D" id="3.40.50.880">
    <property type="match status" value="1"/>
</dbReference>
<organism evidence="2 3">
    <name type="scientific">Noviherbaspirillum denitrificans</name>
    <dbReference type="NCBI Taxonomy" id="1968433"/>
    <lineage>
        <taxon>Bacteria</taxon>
        <taxon>Pseudomonadati</taxon>
        <taxon>Pseudomonadota</taxon>
        <taxon>Betaproteobacteria</taxon>
        <taxon>Burkholderiales</taxon>
        <taxon>Oxalobacteraceae</taxon>
        <taxon>Noviherbaspirillum</taxon>
    </lineage>
</organism>
<gene>
    <name evidence="2" type="ORF">AYR66_18085</name>
</gene>
<dbReference type="AlphaFoldDB" id="A0A254TEM9"/>
<proteinExistence type="predicted"/>
<accession>A0A254TEM9</accession>
<dbReference type="OrthoDB" id="9803764at2"/>
<dbReference type="EMBL" id="LSTO01000001">
    <property type="protein sequence ID" value="OWW21101.1"/>
    <property type="molecule type" value="Genomic_DNA"/>
</dbReference>
<dbReference type="InterPro" id="IPR002818">
    <property type="entry name" value="DJ-1/PfpI"/>
</dbReference>
<dbReference type="GO" id="GO:0006355">
    <property type="term" value="P:regulation of DNA-templated transcription"/>
    <property type="evidence" value="ECO:0007669"/>
    <property type="project" value="TreeGrafter"/>
</dbReference>
<dbReference type="PANTHER" id="PTHR43130">
    <property type="entry name" value="ARAC-FAMILY TRANSCRIPTIONAL REGULATOR"/>
    <property type="match status" value="1"/>
</dbReference>
<keyword evidence="3" id="KW-1185">Reference proteome</keyword>
<protein>
    <recommendedName>
        <fullName evidence="1">DJ-1/PfpI domain-containing protein</fullName>
    </recommendedName>
</protein>
<dbReference type="InterPro" id="IPR052158">
    <property type="entry name" value="INH-QAR"/>
</dbReference>
<dbReference type="CDD" id="cd03139">
    <property type="entry name" value="GATase1_PfpI_2"/>
    <property type="match status" value="1"/>
</dbReference>
<comment type="caution">
    <text evidence="2">The sequence shown here is derived from an EMBL/GenBank/DDBJ whole genome shotgun (WGS) entry which is preliminary data.</text>
</comment>
<sequence length="216" mass="23259">MKPLKIGVLLFPHVTALDLVGPVQVFAAATGAEVYLVWKDLAPVPVDSGYCIVPTATLETCPQVDLLCVPGGPGQVPLREDAELCQWLRRQGDAASWVTSVCTGSLLLGAAGLLKGYRAASHWNYREHLTAFGAIPDTGRVVQDRNRITGGGCTAGIDFALQVVAHIFGEQEAKEIQLFIEYAPQPPFNSGRPEDADELTVDRVKNRLANLRKALA</sequence>
<dbReference type="PANTHER" id="PTHR43130:SF2">
    <property type="entry name" value="DJ-1_PFPI DOMAIN-CONTAINING PROTEIN"/>
    <property type="match status" value="1"/>
</dbReference>